<name>A0A090JU20_METFO</name>
<dbReference type="CDD" id="cd05005">
    <property type="entry name" value="SIS_PHI"/>
    <property type="match status" value="1"/>
</dbReference>
<dbReference type="AlphaFoldDB" id="A0A090JU20"/>
<dbReference type="GO" id="GO:0016853">
    <property type="term" value="F:isomerase activity"/>
    <property type="evidence" value="ECO:0007669"/>
    <property type="project" value="UniProtKB-KW"/>
</dbReference>
<organism evidence="4">
    <name type="scientific">Methanobacterium formicicum</name>
    <dbReference type="NCBI Taxonomy" id="2162"/>
    <lineage>
        <taxon>Archaea</taxon>
        <taxon>Methanobacteriati</taxon>
        <taxon>Methanobacteriota</taxon>
        <taxon>Methanomada group</taxon>
        <taxon>Methanobacteria</taxon>
        <taxon>Methanobacteriales</taxon>
        <taxon>Methanobacteriaceae</taxon>
        <taxon>Methanobacterium</taxon>
    </lineage>
</organism>
<dbReference type="RefSeq" id="WP_048072210.1">
    <property type="nucleotide sequence ID" value="NZ_CP006933.1"/>
</dbReference>
<comment type="similarity">
    <text evidence="1">Belongs to the SIS family. PHI subfamily.</text>
</comment>
<sequence length="193" mass="21263">MEYLKKTVEGIAKHALEVIGRIDFEQVEQMIQCITESNSTFIVGSGRSELVGKAFAMRLMHLGFTVHVVGDVTTPALTQEDCLIAISGSGETKTVTLAAETAREVGTKVIGITTDPQSTLGKNSDVVVNIDSKSKVPWKYYTSHVLKGNYDDLTPMGTLFEDSSHLFLDGLIAEFMVRLNKKEDDLQRLHARD</sequence>
<evidence type="ECO:0000256" key="1">
    <source>
        <dbReference type="ARBA" id="ARBA00009235"/>
    </source>
</evidence>
<keyword evidence="6" id="KW-1185">Reference proteome</keyword>
<reference evidence="3" key="1">
    <citation type="submission" date="2013-12" db="EMBL/GenBank/DDBJ databases">
        <title>The complete genome sequence of Methanobacterium sp. BRM9.</title>
        <authorList>
            <consortium name="Pastoral Greenhouse Gas Research Consortium"/>
            <person name="Kelly W.J."/>
            <person name="Leahy S.C."/>
            <person name="Perry R."/>
            <person name="Li D."/>
            <person name="Altermann E."/>
            <person name="Lambie S.C."/>
            <person name="Attwood G.T."/>
        </authorList>
    </citation>
    <scope>NUCLEOTIDE SEQUENCE [LARGE SCALE GENOMIC DNA]</scope>
    <source>
        <strain evidence="3">BRM9</strain>
    </source>
</reference>
<dbReference type="InterPro" id="IPR017552">
    <property type="entry name" value="PHI/rmpB"/>
</dbReference>
<gene>
    <name evidence="3" type="primary">hxlB2</name>
    <name evidence="3" type="ORF">BRM9_0593</name>
    <name evidence="4" type="ORF">DSM1535_0575</name>
    <name evidence="5" type="ORF">MB9_1633</name>
</gene>
<dbReference type="STRING" id="2162.BRM9_0593"/>
<dbReference type="InterPro" id="IPR001347">
    <property type="entry name" value="SIS_dom"/>
</dbReference>
<reference evidence="4" key="2">
    <citation type="submission" date="2014-08" db="EMBL/GenBank/DDBJ databases">
        <authorList>
            <person name="Wibberg D."/>
        </authorList>
    </citation>
    <scope>NUCLEOTIDE SEQUENCE</scope>
</reference>
<keyword evidence="3" id="KW-0413">Isomerase</keyword>
<evidence type="ECO:0000313" key="5">
    <source>
        <dbReference type="EMBL" id="CEL25268.1"/>
    </source>
</evidence>
<dbReference type="SUPFAM" id="SSF53697">
    <property type="entry name" value="SIS domain"/>
    <property type="match status" value="1"/>
</dbReference>
<dbReference type="PANTHER" id="PTHR43443">
    <property type="entry name" value="3-HEXULOSE-6-PHOSPHATE ISOMERASE"/>
    <property type="match status" value="1"/>
</dbReference>
<dbReference type="EMBL" id="CP006933">
    <property type="protein sequence ID" value="AIS31416.1"/>
    <property type="molecule type" value="Genomic_DNA"/>
</dbReference>
<dbReference type="PATRIC" id="fig|2162.10.peg.1702"/>
<dbReference type="PANTHER" id="PTHR43443:SF1">
    <property type="entry name" value="3-HEXULOSE-6-PHOSPHATE ISOMERASE"/>
    <property type="match status" value="1"/>
</dbReference>
<dbReference type="GO" id="GO:0097367">
    <property type="term" value="F:carbohydrate derivative binding"/>
    <property type="evidence" value="ECO:0007669"/>
    <property type="project" value="InterPro"/>
</dbReference>
<proteinExistence type="inferred from homology"/>
<dbReference type="EMBL" id="LN515531">
    <property type="protein sequence ID" value="CEA12936.1"/>
    <property type="molecule type" value="Genomic_DNA"/>
</dbReference>
<dbReference type="KEGG" id="mfi:DSM1535_0575"/>
<dbReference type="NCBIfam" id="TIGR03127">
    <property type="entry name" value="RuMP_HxlB"/>
    <property type="match status" value="1"/>
</dbReference>
<dbReference type="GeneID" id="26739871"/>
<evidence type="ECO:0000313" key="6">
    <source>
        <dbReference type="Proteomes" id="UP000062768"/>
    </source>
</evidence>
<dbReference type="PROSITE" id="PS51464">
    <property type="entry name" value="SIS"/>
    <property type="match status" value="1"/>
</dbReference>
<dbReference type="Proteomes" id="UP000029661">
    <property type="component" value="Chromosome"/>
</dbReference>
<feature type="domain" description="SIS" evidence="2">
    <location>
        <begin position="30"/>
        <end position="181"/>
    </location>
</feature>
<evidence type="ECO:0000259" key="2">
    <source>
        <dbReference type="PROSITE" id="PS51464"/>
    </source>
</evidence>
<protein>
    <submittedName>
        <fullName evidence="3">3-hexulose-6-phosphate isomerase HxlB2</fullName>
    </submittedName>
</protein>
<dbReference type="Pfam" id="PF01380">
    <property type="entry name" value="SIS"/>
    <property type="match status" value="1"/>
</dbReference>
<reference evidence="5" key="3">
    <citation type="submission" date="2014-09" db="EMBL/GenBank/DDBJ databases">
        <authorList>
            <person name="Bishop-Lilly K.A."/>
            <person name="Broomall S.M."/>
            <person name="Chain P.S."/>
            <person name="Chertkov O."/>
            <person name="Coyne S.R."/>
            <person name="Daligault H.E."/>
            <person name="Davenport K.W."/>
            <person name="Erkkila T."/>
            <person name="Frey K.G."/>
            <person name="Gibbons H.S."/>
            <person name="Gu W."/>
            <person name="Jaissle J."/>
            <person name="Johnson S.L."/>
            <person name="Koroleva G.I."/>
            <person name="Ladner J.T."/>
            <person name="Lo C.-C."/>
            <person name="Minogue T.D."/>
            <person name="Munk C."/>
            <person name="Palacios G.F."/>
            <person name="Redden C.L."/>
            <person name="Rosenzweig C.N."/>
            <person name="Scholz M.B."/>
            <person name="Teshima H."/>
            <person name="Xu Y."/>
        </authorList>
    </citation>
    <scope>NUCLEOTIDE SEQUENCE</scope>
    <source>
        <strain evidence="5">Mb9</strain>
    </source>
</reference>
<dbReference type="GO" id="GO:1901135">
    <property type="term" value="P:carbohydrate derivative metabolic process"/>
    <property type="evidence" value="ECO:0007669"/>
    <property type="project" value="InterPro"/>
</dbReference>
<dbReference type="Proteomes" id="UP000062768">
    <property type="component" value="Chromosome I"/>
</dbReference>
<dbReference type="KEGG" id="mfc:BRM9_0593"/>
<evidence type="ECO:0000313" key="4">
    <source>
        <dbReference type="EMBL" id="CEA12936.1"/>
    </source>
</evidence>
<dbReference type="Gene3D" id="3.40.50.10490">
    <property type="entry name" value="Glucose-6-phosphate isomerase like protein, domain 1"/>
    <property type="match status" value="1"/>
</dbReference>
<dbReference type="OrthoDB" id="350569at2157"/>
<dbReference type="InterPro" id="IPR046348">
    <property type="entry name" value="SIS_dom_sf"/>
</dbReference>
<dbReference type="EMBL" id="LN734822">
    <property type="protein sequence ID" value="CEL25268.1"/>
    <property type="molecule type" value="Genomic_DNA"/>
</dbReference>
<evidence type="ECO:0000313" key="3">
    <source>
        <dbReference type="EMBL" id="AIS31416.1"/>
    </source>
</evidence>
<accession>A0A090JU20</accession>